<dbReference type="Pfam" id="PF00557">
    <property type="entry name" value="Peptidase_M24"/>
    <property type="match status" value="1"/>
</dbReference>
<sequence>MSGPALPFPETEHRDRLARTRARLAAEGLDALLCFAQESHYYLTGYDGGGYVFFQCLVVTADGRPLTLLCRRPDVSQARDTSLIDEVRVWLNAEDADPAVELRDILDGLRLRGSRIGIELNTYGLTGRSLSLVQAALDGFCTLVDASHVVAELRLVKSPAEIEFVRRAAELADDAYDAALAIAAPGVMDAAVTSAILTSILTAGGDMPPAGPLANSGSRAIYGRGVGGPRRLADSDLLILEYAGTWRRYNACIERSISIGRPGDAHRDLHALVRDTLEEMQQAFRPGEPLGAVDDIHRRRLDAAGHRDHRFAACGYSLGATYRPSWMDVPPMIYAGNPLVLEPGMVFFPHVMVGDPATRVAIGLGNTVLVTADGFEVLSRQPLDLPVR</sequence>
<gene>
    <name evidence="3" type="ORF">GCM10017083_45790</name>
</gene>
<dbReference type="PANTHER" id="PTHR46112:SF2">
    <property type="entry name" value="XAA-PRO AMINOPEPTIDASE P-RELATED"/>
    <property type="match status" value="1"/>
</dbReference>
<dbReference type="Pfam" id="PF01321">
    <property type="entry name" value="Creatinase_N"/>
    <property type="match status" value="1"/>
</dbReference>
<dbReference type="AlphaFoldDB" id="A0A919CS00"/>
<reference evidence="3" key="1">
    <citation type="journal article" date="2014" name="Int. J. Syst. Evol. Microbiol.">
        <title>Complete genome sequence of Corynebacterium casei LMG S-19264T (=DSM 44701T), isolated from a smear-ripened cheese.</title>
        <authorList>
            <consortium name="US DOE Joint Genome Institute (JGI-PGF)"/>
            <person name="Walter F."/>
            <person name="Albersmeier A."/>
            <person name="Kalinowski J."/>
            <person name="Ruckert C."/>
        </authorList>
    </citation>
    <scope>NUCLEOTIDE SEQUENCE</scope>
    <source>
        <strain evidence="3">KCTC 42651</strain>
    </source>
</reference>
<dbReference type="InterPro" id="IPR036005">
    <property type="entry name" value="Creatinase/aminopeptidase-like"/>
</dbReference>
<dbReference type="InterPro" id="IPR000587">
    <property type="entry name" value="Creatinase_N"/>
</dbReference>
<evidence type="ECO:0000313" key="3">
    <source>
        <dbReference type="EMBL" id="GHD60111.1"/>
    </source>
</evidence>
<evidence type="ECO:0000259" key="2">
    <source>
        <dbReference type="Pfam" id="PF01321"/>
    </source>
</evidence>
<dbReference type="InterPro" id="IPR000994">
    <property type="entry name" value="Pept_M24"/>
</dbReference>
<reference evidence="3" key="2">
    <citation type="submission" date="2020-09" db="EMBL/GenBank/DDBJ databases">
        <authorList>
            <person name="Sun Q."/>
            <person name="Kim S."/>
        </authorList>
    </citation>
    <scope>NUCLEOTIDE SEQUENCE</scope>
    <source>
        <strain evidence="3">KCTC 42651</strain>
    </source>
</reference>
<dbReference type="Gene3D" id="3.90.230.10">
    <property type="entry name" value="Creatinase/methionine aminopeptidase superfamily"/>
    <property type="match status" value="1"/>
</dbReference>
<dbReference type="Gene3D" id="3.40.350.10">
    <property type="entry name" value="Creatinase/prolidase N-terminal domain"/>
    <property type="match status" value="1"/>
</dbReference>
<dbReference type="SUPFAM" id="SSF55920">
    <property type="entry name" value="Creatinase/aminopeptidase"/>
    <property type="match status" value="1"/>
</dbReference>
<comment type="caution">
    <text evidence="3">The sequence shown here is derived from an EMBL/GenBank/DDBJ whole genome shotgun (WGS) entry which is preliminary data.</text>
</comment>
<accession>A0A919CS00</accession>
<feature type="domain" description="Creatinase N-terminal" evidence="2">
    <location>
        <begin position="16"/>
        <end position="156"/>
    </location>
</feature>
<dbReference type="InterPro" id="IPR029149">
    <property type="entry name" value="Creatin/AminoP/Spt16_N"/>
</dbReference>
<dbReference type="Proteomes" id="UP000630353">
    <property type="component" value="Unassembled WGS sequence"/>
</dbReference>
<dbReference type="RefSeq" id="WP_189994027.1">
    <property type="nucleotide sequence ID" value="NZ_BMZS01000011.1"/>
</dbReference>
<protein>
    <submittedName>
        <fullName evidence="3">Xaa-Pro dipeptidase</fullName>
    </submittedName>
</protein>
<dbReference type="InterPro" id="IPR050659">
    <property type="entry name" value="Peptidase_M24B"/>
</dbReference>
<proteinExistence type="predicted"/>
<name>A0A919CS00_9PROT</name>
<dbReference type="SUPFAM" id="SSF53092">
    <property type="entry name" value="Creatinase/prolidase N-terminal domain"/>
    <property type="match status" value="1"/>
</dbReference>
<feature type="domain" description="Peptidase M24" evidence="1">
    <location>
        <begin position="164"/>
        <end position="372"/>
    </location>
</feature>
<dbReference type="PANTHER" id="PTHR46112">
    <property type="entry name" value="AMINOPEPTIDASE"/>
    <property type="match status" value="1"/>
</dbReference>
<organism evidence="3 4">
    <name type="scientific">Thalassobaculum fulvum</name>
    <dbReference type="NCBI Taxonomy" id="1633335"/>
    <lineage>
        <taxon>Bacteria</taxon>
        <taxon>Pseudomonadati</taxon>
        <taxon>Pseudomonadota</taxon>
        <taxon>Alphaproteobacteria</taxon>
        <taxon>Rhodospirillales</taxon>
        <taxon>Thalassobaculaceae</taxon>
        <taxon>Thalassobaculum</taxon>
    </lineage>
</organism>
<dbReference type="EMBL" id="BMZS01000011">
    <property type="protein sequence ID" value="GHD60111.1"/>
    <property type="molecule type" value="Genomic_DNA"/>
</dbReference>
<evidence type="ECO:0000313" key="4">
    <source>
        <dbReference type="Proteomes" id="UP000630353"/>
    </source>
</evidence>
<dbReference type="CDD" id="cd01066">
    <property type="entry name" value="APP_MetAP"/>
    <property type="match status" value="1"/>
</dbReference>
<evidence type="ECO:0000259" key="1">
    <source>
        <dbReference type="Pfam" id="PF00557"/>
    </source>
</evidence>
<keyword evidence="4" id="KW-1185">Reference proteome</keyword>